<dbReference type="Proteomes" id="UP000241610">
    <property type="component" value="Segment"/>
</dbReference>
<gene>
    <name evidence="5" type="ORF">C030809_049</name>
    <name evidence="7" type="ORF">C290910_049</name>
    <name evidence="4" type="ORF">N170310_049</name>
    <name evidence="3" type="ORF">N330309_049</name>
    <name evidence="6" type="ORF">S170810_049</name>
    <name evidence="2" type="ORF">SXBG_00045</name>
</gene>
<name>M4QIM1_9CAUD</name>
<dbReference type="EMBL" id="KU686193">
    <property type="protein sequence ID" value="AOV57554.1"/>
    <property type="molecule type" value="Genomic_DNA"/>
</dbReference>
<sequence>MPPSTWDLMQIDNRLERMIESLQEALERAEAATSMDCPVDAQGTPFLDPVDDSPAASYPYAVGILSAQIEIAMFDLINIRKQMKELT</sequence>
<evidence type="ECO:0000313" key="9">
    <source>
        <dbReference type="Proteomes" id="UP000240287"/>
    </source>
</evidence>
<evidence type="ECO:0000313" key="6">
    <source>
        <dbReference type="EMBL" id="AOV58054.1"/>
    </source>
</evidence>
<protein>
    <submittedName>
        <fullName evidence="2">Uncharacterized protein</fullName>
    </submittedName>
</protein>
<evidence type="ECO:0000313" key="8">
    <source>
        <dbReference type="Proteomes" id="UP000203521"/>
    </source>
</evidence>
<keyword evidence="8" id="KW-1185">Reference proteome</keyword>
<evidence type="ECO:0000313" key="5">
    <source>
        <dbReference type="EMBL" id="AOV57804.1"/>
    </source>
</evidence>
<evidence type="ECO:0000313" key="7">
    <source>
        <dbReference type="EMBL" id="AOV58304.1"/>
    </source>
</evidence>
<evidence type="ECO:0000313" key="2">
    <source>
        <dbReference type="EMBL" id="AGH26782.1"/>
    </source>
</evidence>
<dbReference type="GeneID" id="15009458"/>
<dbReference type="EMBL" id="KU686192">
    <property type="protein sequence ID" value="AOV57304.1"/>
    <property type="molecule type" value="Genomic_DNA"/>
</dbReference>
<dbReference type="Proteomes" id="UP000241591">
    <property type="component" value="Segment"/>
</dbReference>
<dbReference type="EMBL" id="HQ634177">
    <property type="protein sequence ID" value="AGH26782.1"/>
    <property type="molecule type" value="Genomic_DNA"/>
</dbReference>
<dbReference type="EMBL" id="KU686194">
    <property type="protein sequence ID" value="AOV57804.1"/>
    <property type="molecule type" value="Genomic_DNA"/>
</dbReference>
<dbReference type="Proteomes" id="UP000241494">
    <property type="component" value="Segment"/>
</dbReference>
<accession>M4QIM1</accession>
<dbReference type="Proteomes" id="UP000240287">
    <property type="component" value="Genome"/>
</dbReference>
<dbReference type="EMBL" id="KU686195">
    <property type="protein sequence ID" value="AOV58054.1"/>
    <property type="molecule type" value="Genomic_DNA"/>
</dbReference>
<organism evidence="2 8">
    <name type="scientific">Synechococcus phage S-CAM1</name>
    <dbReference type="NCBI Taxonomy" id="754037"/>
    <lineage>
        <taxon>Viruses</taxon>
        <taxon>Duplodnaviria</taxon>
        <taxon>Heunggongvirae</taxon>
        <taxon>Uroviricota</taxon>
        <taxon>Caudoviricetes</taxon>
        <taxon>Pantevenvirales</taxon>
        <taxon>Kyanoviridae</taxon>
        <taxon>Anaposvirus</taxon>
        <taxon>Anaposvirus socalone</taxon>
    </lineage>
</organism>
<reference evidence="9 10" key="2">
    <citation type="journal article" date="2016" name="Virology">
        <title>The genomic content and context of auxiliary metabolic genes in marine cyanomyoviruses.</title>
        <authorList>
            <person name="Crummett L.T."/>
            <person name="Puxty R.J."/>
            <person name="Weihe C."/>
            <person name="Marston M.F."/>
            <person name="Martiny J.B."/>
        </authorList>
    </citation>
    <scope>NUCLEOTIDE SEQUENCE [LARGE SCALE GENOMIC DNA]</scope>
    <source>
        <strain evidence="3">0309SB33</strain>
        <strain evidence="4">0310NB17</strain>
        <strain evidence="5">0809CC03</strain>
        <strain evidence="6">0810SB17</strain>
        <strain evidence="7">0910CC29</strain>
    </source>
</reference>
<dbReference type="EMBL" id="KU686196">
    <property type="protein sequence ID" value="AOV58304.1"/>
    <property type="molecule type" value="Genomic_DNA"/>
</dbReference>
<feature type="coiled-coil region" evidence="1">
    <location>
        <begin position="8"/>
        <end position="35"/>
    </location>
</feature>
<dbReference type="KEGG" id="vg:15009458"/>
<proteinExistence type="predicted"/>
<dbReference type="Proteomes" id="UP000203521">
    <property type="component" value="Segment"/>
</dbReference>
<evidence type="ECO:0000313" key="4">
    <source>
        <dbReference type="EMBL" id="AOV57554.1"/>
    </source>
</evidence>
<evidence type="ECO:0000256" key="1">
    <source>
        <dbReference type="SAM" id="Coils"/>
    </source>
</evidence>
<dbReference type="RefSeq" id="YP_007672960.1">
    <property type="nucleotide sequence ID" value="NC_020837.1"/>
</dbReference>
<evidence type="ECO:0000313" key="3">
    <source>
        <dbReference type="EMBL" id="AOV57304.1"/>
    </source>
</evidence>
<dbReference type="Proteomes" id="UP000241265">
    <property type="component" value="Genome"/>
</dbReference>
<evidence type="ECO:0000313" key="10">
    <source>
        <dbReference type="Proteomes" id="UP000241265"/>
    </source>
</evidence>
<reference evidence="2 8" key="1">
    <citation type="submission" date="2010-11" db="EMBL/GenBank/DDBJ databases">
        <title>The Genome Sequence of Synechococcus phage S-CAM1 0208SB26.</title>
        <authorList>
            <consortium name="The Broad Institute Genome Sequencing Platform"/>
            <person name="Henn M.R."/>
            <person name="Martiny J."/>
            <person name="Weihe C."/>
            <person name="Levin J."/>
            <person name="Malboeuf C."/>
            <person name="Casali M."/>
            <person name="Russ C."/>
            <person name="Lennon N."/>
            <person name="Chapman S.B."/>
            <person name="Erlich R."/>
            <person name="Young S.K."/>
            <person name="Yandava C."/>
            <person name="Zeng Q."/>
            <person name="Alvarado L."/>
            <person name="Anderson S."/>
            <person name="Berlin A."/>
            <person name="Chen Z."/>
            <person name="Freedman E."/>
            <person name="Gellesch M."/>
            <person name="Goldberg J."/>
            <person name="Green L."/>
            <person name="Griggs A."/>
            <person name="Gujja S."/>
            <person name="Heilman E.R."/>
            <person name="Heiman D."/>
            <person name="Hollinger A."/>
            <person name="Howarth C."/>
            <person name="Larson L."/>
            <person name="Mehta T."/>
            <person name="Pearson M."/>
            <person name="Roberts A."/>
            <person name="Ryan E."/>
            <person name="Saif S."/>
            <person name="Shea T."/>
            <person name="Shenoy N."/>
            <person name="Sisk P."/>
            <person name="Stolte C."/>
            <person name="Sykes S."/>
            <person name="White J."/>
            <person name="Haas B."/>
            <person name="Nusbaum C."/>
            <person name="Birren B."/>
        </authorList>
    </citation>
    <scope>NUCLEOTIDE SEQUENCE [LARGE SCALE GENOMIC DNA]</scope>
    <source>
        <strain evidence="2 8">S-CAM1</strain>
    </source>
</reference>
<keyword evidence="1" id="KW-0175">Coiled coil</keyword>